<name>A0ABW2P725_9ACTN</name>
<evidence type="ECO:0000259" key="6">
    <source>
        <dbReference type="Pfam" id="PF13515"/>
    </source>
</evidence>
<reference evidence="8" key="1">
    <citation type="journal article" date="2019" name="Int. J. Syst. Evol. Microbiol.">
        <title>The Global Catalogue of Microorganisms (GCM) 10K type strain sequencing project: providing services to taxonomists for standard genome sequencing and annotation.</title>
        <authorList>
            <consortium name="The Broad Institute Genomics Platform"/>
            <consortium name="The Broad Institute Genome Sequencing Center for Infectious Disease"/>
            <person name="Wu L."/>
            <person name="Ma J."/>
        </authorList>
    </citation>
    <scope>NUCLEOTIDE SEQUENCE [LARGE SCALE GENOMIC DNA]</scope>
    <source>
        <strain evidence="8">CECT 7649</strain>
    </source>
</reference>
<feature type="transmembrane region" description="Helical" evidence="5">
    <location>
        <begin position="143"/>
        <end position="164"/>
    </location>
</feature>
<comment type="subcellular location">
    <subcellularLocation>
        <location evidence="1">Membrane</location>
        <topology evidence="1">Multi-pass membrane protein</topology>
    </subcellularLocation>
</comment>
<sequence>MTVGPTVRRRLRRLAARTPSILQCSVAAAVAWIVAKDLLGHPAPFFAPVAVVVCIGVSMGRRVRRMLEMVVGVSLGVGVGDLLVAWIGSGPWQIALVVALAMACAVLLDSGPVIALQAGSSAVLVATLLPPSGSGGTARMLDALVGGVVGIAAVGLFPIDPLALAHRHGRVVLNELAEALEGAAEAIAAADLPLAADSLEKARGSHRAVEQLASALQTGREIALLSPLRWRSRSRLARYQAAAAPIDLALRNTRVMLRRTLAALRDREPMPGALPERLHSLAEVVRLLRDELAEGVEPVRARRAALAVADGVRASGEEAAGFSTRVVTAQLRSITVDLLMATGTDRETATAALPPVTA</sequence>
<keyword evidence="2 5" id="KW-0812">Transmembrane</keyword>
<feature type="transmembrane region" description="Helical" evidence="5">
    <location>
        <begin position="92"/>
        <end position="108"/>
    </location>
</feature>
<dbReference type="InterPro" id="IPR049453">
    <property type="entry name" value="Memb_transporter_dom"/>
</dbReference>
<dbReference type="RefSeq" id="WP_380827090.1">
    <property type="nucleotide sequence ID" value="NZ_JBHTCG010000008.1"/>
</dbReference>
<evidence type="ECO:0000256" key="3">
    <source>
        <dbReference type="ARBA" id="ARBA00022989"/>
    </source>
</evidence>
<evidence type="ECO:0000313" key="8">
    <source>
        <dbReference type="Proteomes" id="UP001596496"/>
    </source>
</evidence>
<feature type="domain" description="Integral membrane bound transporter" evidence="6">
    <location>
        <begin position="31"/>
        <end position="152"/>
    </location>
</feature>
<evidence type="ECO:0000256" key="4">
    <source>
        <dbReference type="ARBA" id="ARBA00023136"/>
    </source>
</evidence>
<feature type="transmembrane region" description="Helical" evidence="5">
    <location>
        <begin position="41"/>
        <end position="59"/>
    </location>
</feature>
<evidence type="ECO:0000256" key="2">
    <source>
        <dbReference type="ARBA" id="ARBA00022692"/>
    </source>
</evidence>
<gene>
    <name evidence="7" type="ORF">ACFQSB_15310</name>
</gene>
<keyword evidence="8" id="KW-1185">Reference proteome</keyword>
<protein>
    <submittedName>
        <fullName evidence="7">Aromatic acid exporter family protein</fullName>
    </submittedName>
</protein>
<organism evidence="7 8">
    <name type="scientific">Sphaerisporangium rhizosphaerae</name>
    <dbReference type="NCBI Taxonomy" id="2269375"/>
    <lineage>
        <taxon>Bacteria</taxon>
        <taxon>Bacillati</taxon>
        <taxon>Actinomycetota</taxon>
        <taxon>Actinomycetes</taxon>
        <taxon>Streptosporangiales</taxon>
        <taxon>Streptosporangiaceae</taxon>
        <taxon>Sphaerisporangium</taxon>
    </lineage>
</organism>
<feature type="transmembrane region" description="Helical" evidence="5">
    <location>
        <begin position="14"/>
        <end position="35"/>
    </location>
</feature>
<evidence type="ECO:0000256" key="1">
    <source>
        <dbReference type="ARBA" id="ARBA00004141"/>
    </source>
</evidence>
<proteinExistence type="predicted"/>
<dbReference type="Proteomes" id="UP001596496">
    <property type="component" value="Unassembled WGS sequence"/>
</dbReference>
<feature type="transmembrane region" description="Helical" evidence="5">
    <location>
        <begin position="113"/>
        <end position="131"/>
    </location>
</feature>
<comment type="caution">
    <text evidence="7">The sequence shown here is derived from an EMBL/GenBank/DDBJ whole genome shotgun (WGS) entry which is preliminary data.</text>
</comment>
<keyword evidence="4 5" id="KW-0472">Membrane</keyword>
<keyword evidence="3 5" id="KW-1133">Transmembrane helix</keyword>
<evidence type="ECO:0000256" key="5">
    <source>
        <dbReference type="SAM" id="Phobius"/>
    </source>
</evidence>
<dbReference type="Pfam" id="PF13515">
    <property type="entry name" value="FUSC_2"/>
    <property type="match status" value="1"/>
</dbReference>
<dbReference type="EMBL" id="JBHTCG010000008">
    <property type="protein sequence ID" value="MFC7383588.1"/>
    <property type="molecule type" value="Genomic_DNA"/>
</dbReference>
<accession>A0ABW2P725</accession>
<evidence type="ECO:0000313" key="7">
    <source>
        <dbReference type="EMBL" id="MFC7383588.1"/>
    </source>
</evidence>